<reference evidence="4" key="1">
    <citation type="submission" date="2025-08" db="UniProtKB">
        <authorList>
            <consortium name="RefSeq"/>
        </authorList>
    </citation>
    <scope>IDENTIFICATION</scope>
</reference>
<name>A0A6P6RUV1_9EIME</name>
<keyword evidence="2" id="KW-0539">Nucleus</keyword>
<keyword evidence="3" id="KW-1185">Reference proteome</keyword>
<dbReference type="GO" id="GO:0030896">
    <property type="term" value="C:checkpoint clamp complex"/>
    <property type="evidence" value="ECO:0007669"/>
    <property type="project" value="InterPro"/>
</dbReference>
<comment type="subcellular location">
    <subcellularLocation>
        <location evidence="1">Nucleus</location>
    </subcellularLocation>
</comment>
<dbReference type="Gene3D" id="3.70.10.10">
    <property type="match status" value="1"/>
</dbReference>
<dbReference type="GO" id="GO:0033314">
    <property type="term" value="P:mitotic DNA replication checkpoint signaling"/>
    <property type="evidence" value="ECO:0007669"/>
    <property type="project" value="TreeGrafter"/>
</dbReference>
<organism evidence="3 4">
    <name type="scientific">Cyclospora cayetanensis</name>
    <dbReference type="NCBI Taxonomy" id="88456"/>
    <lineage>
        <taxon>Eukaryota</taxon>
        <taxon>Sar</taxon>
        <taxon>Alveolata</taxon>
        <taxon>Apicomplexa</taxon>
        <taxon>Conoidasida</taxon>
        <taxon>Coccidia</taxon>
        <taxon>Eucoccidiorida</taxon>
        <taxon>Eimeriorina</taxon>
        <taxon>Eimeriidae</taxon>
        <taxon>Cyclospora</taxon>
    </lineage>
</organism>
<evidence type="ECO:0000313" key="4">
    <source>
        <dbReference type="RefSeq" id="XP_026191279.1"/>
    </source>
</evidence>
<gene>
    <name evidence="4" type="primary">LOC34618384</name>
</gene>
<dbReference type="GO" id="GO:0044778">
    <property type="term" value="P:meiotic DNA integrity checkpoint signaling"/>
    <property type="evidence" value="ECO:0007669"/>
    <property type="project" value="TreeGrafter"/>
</dbReference>
<accession>A0A6P6RUV1</accession>
<evidence type="ECO:0000256" key="2">
    <source>
        <dbReference type="ARBA" id="ARBA00023242"/>
    </source>
</evidence>
<dbReference type="Pfam" id="PF04005">
    <property type="entry name" value="Hus1"/>
    <property type="match status" value="1"/>
</dbReference>
<dbReference type="RefSeq" id="XP_026191279.1">
    <property type="nucleotide sequence ID" value="XM_026335494.1"/>
</dbReference>
<dbReference type="PANTHER" id="PTHR12900">
    <property type="entry name" value="MITOTIC AND DNA DAMAGE CHECKPOINT PROTEIN HUS1"/>
    <property type="match status" value="1"/>
</dbReference>
<protein>
    <submittedName>
        <fullName evidence="4">Uncharacterized protein LOC34618384</fullName>
    </submittedName>
</protein>
<dbReference type="GO" id="GO:0000724">
    <property type="term" value="P:double-strand break repair via homologous recombination"/>
    <property type="evidence" value="ECO:0007669"/>
    <property type="project" value="TreeGrafter"/>
</dbReference>
<dbReference type="GO" id="GO:0006289">
    <property type="term" value="P:nucleotide-excision repair"/>
    <property type="evidence" value="ECO:0007669"/>
    <property type="project" value="TreeGrafter"/>
</dbReference>
<evidence type="ECO:0000256" key="1">
    <source>
        <dbReference type="ARBA" id="ARBA00004123"/>
    </source>
</evidence>
<dbReference type="GO" id="GO:0031573">
    <property type="term" value="P:mitotic intra-S DNA damage checkpoint signaling"/>
    <property type="evidence" value="ECO:0007669"/>
    <property type="project" value="TreeGrafter"/>
</dbReference>
<evidence type="ECO:0000313" key="3">
    <source>
        <dbReference type="Proteomes" id="UP000515125"/>
    </source>
</evidence>
<dbReference type="GeneID" id="34618384"/>
<dbReference type="GO" id="GO:0000723">
    <property type="term" value="P:telomere maintenance"/>
    <property type="evidence" value="ECO:0007669"/>
    <property type="project" value="TreeGrafter"/>
</dbReference>
<proteinExistence type="predicted"/>
<dbReference type="PANTHER" id="PTHR12900:SF0">
    <property type="entry name" value="CHECKPOINT PROTEIN"/>
    <property type="match status" value="1"/>
</dbReference>
<dbReference type="Proteomes" id="UP000515125">
    <property type="component" value="Unplaced"/>
</dbReference>
<dbReference type="GO" id="GO:0035861">
    <property type="term" value="C:site of double-strand break"/>
    <property type="evidence" value="ECO:0007669"/>
    <property type="project" value="TreeGrafter"/>
</dbReference>
<sequence>MKFSASLRLEAVPHLIGITAALQRLTKGGPPGSCCLKLTPRKLFLNTRQPLCELYAELNMADVFSLGWILESKRSGAVALQIDPKQLHATLKLAQTCRRISVKLAKRNGQGALVFEFTDLQLANVWITQDCPVVPLQGAAVDEAQTPDIPLCKSNVELPKVKTLLAMLERLRKLGSDELTLEGMTNQQDPSALDLSISAASDLVTAKAMYTRCSRLVPEGQEALEDISFVRSVLTKHLIAGLKALVDCSNSNQGKEPEGLVALLVPEDETVHGWLSVVLQNEGLESFRVLFVVPTAAAKGPIE</sequence>
<dbReference type="OrthoDB" id="337750at2759"/>
<dbReference type="AlphaFoldDB" id="A0A6P6RUV1"/>
<dbReference type="InterPro" id="IPR007150">
    <property type="entry name" value="HUS1/Mec3"/>
</dbReference>